<dbReference type="EMBL" id="BMAW01077189">
    <property type="protein sequence ID" value="GFU05055.1"/>
    <property type="molecule type" value="Genomic_DNA"/>
</dbReference>
<protein>
    <submittedName>
        <fullName evidence="1">Uncharacterized protein</fullName>
    </submittedName>
</protein>
<name>A0A8X6Q3X2_NEPPI</name>
<reference evidence="1" key="1">
    <citation type="submission" date="2020-08" db="EMBL/GenBank/DDBJ databases">
        <title>Multicomponent nature underlies the extraordinary mechanical properties of spider dragline silk.</title>
        <authorList>
            <person name="Kono N."/>
            <person name="Nakamura H."/>
            <person name="Mori M."/>
            <person name="Yoshida Y."/>
            <person name="Ohtoshi R."/>
            <person name="Malay A.D."/>
            <person name="Moran D.A.P."/>
            <person name="Tomita M."/>
            <person name="Numata K."/>
            <person name="Arakawa K."/>
        </authorList>
    </citation>
    <scope>NUCLEOTIDE SEQUENCE</scope>
</reference>
<gene>
    <name evidence="1" type="ORF">NPIL_603461</name>
</gene>
<keyword evidence="2" id="KW-1185">Reference proteome</keyword>
<feature type="non-terminal residue" evidence="1">
    <location>
        <position position="1"/>
    </location>
</feature>
<evidence type="ECO:0000313" key="1">
    <source>
        <dbReference type="EMBL" id="GFU05055.1"/>
    </source>
</evidence>
<evidence type="ECO:0000313" key="2">
    <source>
        <dbReference type="Proteomes" id="UP000887013"/>
    </source>
</evidence>
<dbReference type="Proteomes" id="UP000887013">
    <property type="component" value="Unassembled WGS sequence"/>
</dbReference>
<sequence length="48" mass="5448">VSLDRFLPLSPKNAPFEKTSSDVVQSTERFALHAERFLPHRAQPIAEN</sequence>
<proteinExistence type="predicted"/>
<dbReference type="AlphaFoldDB" id="A0A8X6Q3X2"/>
<comment type="caution">
    <text evidence="1">The sequence shown here is derived from an EMBL/GenBank/DDBJ whole genome shotgun (WGS) entry which is preliminary data.</text>
</comment>
<organism evidence="1 2">
    <name type="scientific">Nephila pilipes</name>
    <name type="common">Giant wood spider</name>
    <name type="synonym">Nephila maculata</name>
    <dbReference type="NCBI Taxonomy" id="299642"/>
    <lineage>
        <taxon>Eukaryota</taxon>
        <taxon>Metazoa</taxon>
        <taxon>Ecdysozoa</taxon>
        <taxon>Arthropoda</taxon>
        <taxon>Chelicerata</taxon>
        <taxon>Arachnida</taxon>
        <taxon>Araneae</taxon>
        <taxon>Araneomorphae</taxon>
        <taxon>Entelegynae</taxon>
        <taxon>Araneoidea</taxon>
        <taxon>Nephilidae</taxon>
        <taxon>Nephila</taxon>
    </lineage>
</organism>
<accession>A0A8X6Q3X2</accession>